<dbReference type="InterPro" id="IPR000620">
    <property type="entry name" value="EamA_dom"/>
</dbReference>
<evidence type="ECO:0000256" key="5">
    <source>
        <dbReference type="SAM" id="Phobius"/>
    </source>
</evidence>
<feature type="domain" description="EamA" evidence="6">
    <location>
        <begin position="92"/>
        <end position="221"/>
    </location>
</feature>
<keyword evidence="4 5" id="KW-0472">Membrane</keyword>
<comment type="subcellular location">
    <subcellularLocation>
        <location evidence="1">Membrane</location>
        <topology evidence="1">Multi-pass membrane protein</topology>
    </subcellularLocation>
</comment>
<dbReference type="GO" id="GO:0016020">
    <property type="term" value="C:membrane"/>
    <property type="evidence" value="ECO:0007669"/>
    <property type="project" value="UniProtKB-SubCell"/>
</dbReference>
<dbReference type="SUPFAM" id="SSF103481">
    <property type="entry name" value="Multidrug resistance efflux transporter EmrE"/>
    <property type="match status" value="2"/>
</dbReference>
<dbReference type="OrthoDB" id="67135at2"/>
<dbReference type="PANTHER" id="PTHR32322:SF9">
    <property type="entry name" value="AMINO-ACID METABOLITE EFFLUX PUMP-RELATED"/>
    <property type="match status" value="1"/>
</dbReference>
<feature type="transmembrane region" description="Helical" evidence="5">
    <location>
        <begin position="119"/>
        <end position="137"/>
    </location>
</feature>
<evidence type="ECO:0000256" key="2">
    <source>
        <dbReference type="ARBA" id="ARBA00022692"/>
    </source>
</evidence>
<sequence>MPTFQKGAETFPFPVRGTFLATRSARLIGGLAASYFNATTPLFGALVAALWLRERLTWGQGAGLLLGLYGVAVLVGLGPVAASPAVPLAVGASLLGALLYGVAAVYTKVHMTGTSPLALALYSQLCAAALLLPALPFAPPQAAPSGTVIAAVLALALLSTAAASLLSFGLIQRVGPTRAMMVTYLSPAFGLVWGAWLLNEPLTVWSLTGSGLILASVSLVTGVVTLKRWGMTARA</sequence>
<dbReference type="AlphaFoldDB" id="A0A2T3WAN2"/>
<name>A0A2T3WAN2_9DEIO</name>
<dbReference type="PANTHER" id="PTHR32322">
    <property type="entry name" value="INNER MEMBRANE TRANSPORTER"/>
    <property type="match status" value="1"/>
</dbReference>
<protein>
    <submittedName>
        <fullName evidence="7">EamA family transporter</fullName>
    </submittedName>
</protein>
<keyword evidence="2 5" id="KW-0812">Transmembrane</keyword>
<feature type="transmembrane region" description="Helical" evidence="5">
    <location>
        <begin position="204"/>
        <end position="226"/>
    </location>
</feature>
<evidence type="ECO:0000256" key="1">
    <source>
        <dbReference type="ARBA" id="ARBA00004141"/>
    </source>
</evidence>
<feature type="transmembrane region" description="Helical" evidence="5">
    <location>
        <begin position="27"/>
        <end position="52"/>
    </location>
</feature>
<keyword evidence="8" id="KW-1185">Reference proteome</keyword>
<dbReference type="InterPro" id="IPR050638">
    <property type="entry name" value="AA-Vitamin_Transporters"/>
</dbReference>
<evidence type="ECO:0000256" key="4">
    <source>
        <dbReference type="ARBA" id="ARBA00023136"/>
    </source>
</evidence>
<accession>A0A2T3WAN2</accession>
<keyword evidence="3 5" id="KW-1133">Transmembrane helix</keyword>
<feature type="transmembrane region" description="Helical" evidence="5">
    <location>
        <begin position="88"/>
        <end position="107"/>
    </location>
</feature>
<reference evidence="7 8" key="1">
    <citation type="submission" date="2018-03" db="EMBL/GenBank/DDBJ databases">
        <title>Draft genome of Deinococcus sp. OD32.</title>
        <authorList>
            <person name="Wang X.-P."/>
            <person name="Du Z.-J."/>
        </authorList>
    </citation>
    <scope>NUCLEOTIDE SEQUENCE [LARGE SCALE GENOMIC DNA]</scope>
    <source>
        <strain evidence="7 8">OD32</strain>
    </source>
</reference>
<organism evidence="7 8">
    <name type="scientific">Deinococcus arcticus</name>
    <dbReference type="NCBI Taxonomy" id="2136176"/>
    <lineage>
        <taxon>Bacteria</taxon>
        <taxon>Thermotogati</taxon>
        <taxon>Deinococcota</taxon>
        <taxon>Deinococci</taxon>
        <taxon>Deinococcales</taxon>
        <taxon>Deinococcaceae</taxon>
        <taxon>Deinococcus</taxon>
    </lineage>
</organism>
<feature type="transmembrane region" description="Helical" evidence="5">
    <location>
        <begin position="64"/>
        <end position="82"/>
    </location>
</feature>
<feature type="transmembrane region" description="Helical" evidence="5">
    <location>
        <begin position="149"/>
        <end position="171"/>
    </location>
</feature>
<evidence type="ECO:0000313" key="7">
    <source>
        <dbReference type="EMBL" id="PTA68959.1"/>
    </source>
</evidence>
<evidence type="ECO:0000256" key="3">
    <source>
        <dbReference type="ARBA" id="ARBA00022989"/>
    </source>
</evidence>
<comment type="caution">
    <text evidence="7">The sequence shown here is derived from an EMBL/GenBank/DDBJ whole genome shotgun (WGS) entry which is preliminary data.</text>
</comment>
<proteinExistence type="predicted"/>
<dbReference type="Proteomes" id="UP000240317">
    <property type="component" value="Unassembled WGS sequence"/>
</dbReference>
<dbReference type="Pfam" id="PF00892">
    <property type="entry name" value="EamA"/>
    <property type="match status" value="2"/>
</dbReference>
<gene>
    <name evidence="7" type="ORF">C8263_03925</name>
</gene>
<feature type="transmembrane region" description="Helical" evidence="5">
    <location>
        <begin position="178"/>
        <end position="198"/>
    </location>
</feature>
<dbReference type="InterPro" id="IPR037185">
    <property type="entry name" value="EmrE-like"/>
</dbReference>
<evidence type="ECO:0000259" key="6">
    <source>
        <dbReference type="Pfam" id="PF00892"/>
    </source>
</evidence>
<feature type="domain" description="EamA" evidence="6">
    <location>
        <begin position="24"/>
        <end position="75"/>
    </location>
</feature>
<dbReference type="EMBL" id="PYSV01000003">
    <property type="protein sequence ID" value="PTA68959.1"/>
    <property type="molecule type" value="Genomic_DNA"/>
</dbReference>
<evidence type="ECO:0000313" key="8">
    <source>
        <dbReference type="Proteomes" id="UP000240317"/>
    </source>
</evidence>